<evidence type="ECO:0000256" key="1">
    <source>
        <dbReference type="SAM" id="MobiDB-lite"/>
    </source>
</evidence>
<feature type="region of interest" description="Disordered" evidence="1">
    <location>
        <begin position="112"/>
        <end position="132"/>
    </location>
</feature>
<dbReference type="EMBL" id="IACK01034073">
    <property type="protein sequence ID" value="LAA71933.1"/>
    <property type="molecule type" value="Transcribed_RNA"/>
</dbReference>
<proteinExistence type="predicted"/>
<dbReference type="AlphaFoldDB" id="A0A2D4HJ00"/>
<sequence>MAMLRDVNHDGFFPAEEEVARASAGGHGDAEISVVGHEDEHQEVADHHLQDVKGGLEEVREAQHLLADCFVRFHQDGPVGPRERHGVVTDTDLRLPEEAFPANLQALIEHGQEENSHKCSSHFSGGIDDEPRKQQRDVLIPEVKSHIHHSAVHVSGGIGGVMVGVRIHGGVC</sequence>
<accession>A0A2D4HJ00</accession>
<reference evidence="2" key="1">
    <citation type="submission" date="2017-07" db="EMBL/GenBank/DDBJ databases">
        <authorList>
            <person name="Mikheyev A."/>
            <person name="Grau M."/>
        </authorList>
    </citation>
    <scope>NUCLEOTIDE SEQUENCE</scope>
    <source>
        <tissue evidence="2">Venom_gland</tissue>
    </source>
</reference>
<organism evidence="2">
    <name type="scientific">Micrurus lemniscatus lemniscatus</name>
    <dbReference type="NCBI Taxonomy" id="129467"/>
    <lineage>
        <taxon>Eukaryota</taxon>
        <taxon>Metazoa</taxon>
        <taxon>Chordata</taxon>
        <taxon>Craniata</taxon>
        <taxon>Vertebrata</taxon>
        <taxon>Euteleostomi</taxon>
        <taxon>Lepidosauria</taxon>
        <taxon>Squamata</taxon>
        <taxon>Bifurcata</taxon>
        <taxon>Unidentata</taxon>
        <taxon>Episquamata</taxon>
        <taxon>Toxicofera</taxon>
        <taxon>Serpentes</taxon>
        <taxon>Colubroidea</taxon>
        <taxon>Elapidae</taxon>
        <taxon>Elapinae</taxon>
        <taxon>Micrurus</taxon>
    </lineage>
</organism>
<name>A0A2D4HJ00_MICLE</name>
<protein>
    <submittedName>
        <fullName evidence="2">Uncharacterized protein</fullName>
    </submittedName>
</protein>
<evidence type="ECO:0000313" key="2">
    <source>
        <dbReference type="EMBL" id="LAA71933.1"/>
    </source>
</evidence>
<reference evidence="2" key="2">
    <citation type="submission" date="2017-11" db="EMBL/GenBank/DDBJ databases">
        <title>Coralsnake Venomics: Analyses of Venom Gland Transcriptomes and Proteomes of Six Brazilian Taxa.</title>
        <authorList>
            <person name="Aird S.D."/>
            <person name="Jorge da Silva N."/>
            <person name="Qiu L."/>
            <person name="Villar-Briones A."/>
            <person name="Aparecida-Saddi V."/>
            <person name="Campos-Telles M.P."/>
            <person name="Grau M."/>
            <person name="Mikheyev A.S."/>
        </authorList>
    </citation>
    <scope>NUCLEOTIDE SEQUENCE</scope>
    <source>
        <tissue evidence="2">Venom_gland</tissue>
    </source>
</reference>